<dbReference type="AlphaFoldDB" id="A0A7C9NMN7"/>
<dbReference type="InterPro" id="IPR016032">
    <property type="entry name" value="Sig_transdc_resp-reg_C-effctor"/>
</dbReference>
<keyword evidence="4" id="KW-0812">Transmembrane</keyword>
<feature type="transmembrane region" description="Helical" evidence="4">
    <location>
        <begin position="233"/>
        <end position="257"/>
    </location>
</feature>
<gene>
    <name evidence="6" type="ORF">D1639_09060</name>
</gene>
<keyword evidence="4" id="KW-0472">Membrane</keyword>
<keyword evidence="1" id="KW-0805">Transcription regulation</keyword>
<dbReference type="SUPFAM" id="SSF46894">
    <property type="entry name" value="C-terminal effector domain of the bipartite response regulators"/>
    <property type="match status" value="1"/>
</dbReference>
<dbReference type="PANTHER" id="PTHR44688:SF16">
    <property type="entry name" value="DNA-BINDING TRANSCRIPTIONAL ACTIVATOR DEVR_DOSR"/>
    <property type="match status" value="1"/>
</dbReference>
<dbReference type="PANTHER" id="PTHR44688">
    <property type="entry name" value="DNA-BINDING TRANSCRIPTIONAL ACTIVATOR DEVR_DOSR"/>
    <property type="match status" value="1"/>
</dbReference>
<keyword evidence="3" id="KW-0804">Transcription</keyword>
<feature type="transmembrane region" description="Helical" evidence="4">
    <location>
        <begin position="181"/>
        <end position="200"/>
    </location>
</feature>
<organism evidence="6">
    <name type="scientific">Muribaculaceae bacterium Z82</name>
    <dbReference type="NCBI Taxonomy" id="2304548"/>
    <lineage>
        <taxon>Bacteria</taxon>
        <taxon>Pseudomonadati</taxon>
        <taxon>Bacteroidota</taxon>
        <taxon>Bacteroidia</taxon>
        <taxon>Bacteroidales</taxon>
        <taxon>Muribaculaceae</taxon>
    </lineage>
</organism>
<evidence type="ECO:0000313" key="6">
    <source>
        <dbReference type="EMBL" id="NBI35167.1"/>
    </source>
</evidence>
<dbReference type="GO" id="GO:0006355">
    <property type="term" value="P:regulation of DNA-templated transcription"/>
    <property type="evidence" value="ECO:0007669"/>
    <property type="project" value="InterPro"/>
</dbReference>
<dbReference type="Gene3D" id="1.10.10.10">
    <property type="entry name" value="Winged helix-like DNA-binding domain superfamily/Winged helix DNA-binding domain"/>
    <property type="match status" value="1"/>
</dbReference>
<dbReference type="InterPro" id="IPR000792">
    <property type="entry name" value="Tscrpt_reg_LuxR_C"/>
</dbReference>
<protein>
    <recommendedName>
        <fullName evidence="5">HTH luxR-type domain-containing protein</fullName>
    </recommendedName>
</protein>
<feature type="transmembrane region" description="Helical" evidence="4">
    <location>
        <begin position="396"/>
        <end position="420"/>
    </location>
</feature>
<feature type="domain" description="HTH luxR-type" evidence="5">
    <location>
        <begin position="481"/>
        <end position="546"/>
    </location>
</feature>
<name>A0A7C9NMN7_9BACT</name>
<dbReference type="EMBL" id="QWKH01000082">
    <property type="protein sequence ID" value="NBI35167.1"/>
    <property type="molecule type" value="Genomic_DNA"/>
</dbReference>
<dbReference type="PRINTS" id="PR00038">
    <property type="entry name" value="HTHLUXR"/>
</dbReference>
<feature type="transmembrane region" description="Helical" evidence="4">
    <location>
        <begin position="207"/>
        <end position="227"/>
    </location>
</feature>
<evidence type="ECO:0000259" key="5">
    <source>
        <dbReference type="PROSITE" id="PS50043"/>
    </source>
</evidence>
<feature type="transmembrane region" description="Helical" evidence="4">
    <location>
        <begin position="426"/>
        <end position="447"/>
    </location>
</feature>
<feature type="transmembrane region" description="Helical" evidence="4">
    <location>
        <begin position="287"/>
        <end position="304"/>
    </location>
</feature>
<evidence type="ECO:0000256" key="3">
    <source>
        <dbReference type="ARBA" id="ARBA00023163"/>
    </source>
</evidence>
<feature type="transmembrane region" description="Helical" evidence="4">
    <location>
        <begin position="155"/>
        <end position="175"/>
    </location>
</feature>
<evidence type="ECO:0000256" key="4">
    <source>
        <dbReference type="SAM" id="Phobius"/>
    </source>
</evidence>
<dbReference type="InterPro" id="IPR036388">
    <property type="entry name" value="WH-like_DNA-bd_sf"/>
</dbReference>
<sequence length="552" mass="59912">MLHAHVPSLRCRLRTGRSSPIPFADEVYERGYFLGRFFGRAGDKTGDLVSHLGKRVALFARRYSGLLQCEAREGGSVARFGNTKVWVPGELLETPFLLGMSLFILFDALTPFLGNSSGASGLNPVNCAELVRTPLFLIVSLVAGRARILFRSPSFLASVCIAASAGVALILLARFVSHPLVASLVIAIGSVGVGAFWCFALLKFSELFTGVSLGCTVATFVFCHFLGSAVASVVVFAQARVLAVVLLAAIPLVLLVWGRRFRGKLCAAADSLPDAESGRLRIPVRPYALMLVTLFVAAIVRSHIPVDLEPATYLGAFLCAAVLTIVMEAKRRSVHPRMLYYLTLFLLMVGLLLFTGSGDVALVAAGGSVNAGYLCFSVLIMALLCNVCRRYAINSYWMFGLLGFIERISYDAGSAAGGLLSLQPDAVRYTVAFACAIVVAVAFVTLLTERDYRTSWGTMKDESQANPVAAYYQTLGDCCSAVSEQYGLTRREEEVLLLLAQRKTLPDIERELYVSNSTARTHCKNIYKKLSVHKREELLVMMGHPSVGERAD</sequence>
<feature type="transmembrane region" description="Helical" evidence="4">
    <location>
        <begin position="310"/>
        <end position="327"/>
    </location>
</feature>
<dbReference type="PROSITE" id="PS50043">
    <property type="entry name" value="HTH_LUXR_2"/>
    <property type="match status" value="1"/>
</dbReference>
<dbReference type="Pfam" id="PF00196">
    <property type="entry name" value="GerE"/>
    <property type="match status" value="1"/>
</dbReference>
<reference evidence="6" key="1">
    <citation type="submission" date="2018-08" db="EMBL/GenBank/DDBJ databases">
        <title>Murine metabolic-syndrome-specific gut microbial biobank.</title>
        <authorList>
            <person name="Liu C."/>
        </authorList>
    </citation>
    <scope>NUCLEOTIDE SEQUENCE [LARGE SCALE GENOMIC DNA]</scope>
    <source>
        <strain evidence="6">Z82</strain>
    </source>
</reference>
<accession>A0A7C9NMN7</accession>
<comment type="caution">
    <text evidence="6">The sequence shown here is derived from an EMBL/GenBank/DDBJ whole genome shotgun (WGS) entry which is preliminary data.</text>
</comment>
<dbReference type="SMART" id="SM00421">
    <property type="entry name" value="HTH_LUXR"/>
    <property type="match status" value="1"/>
</dbReference>
<dbReference type="GO" id="GO:0003677">
    <property type="term" value="F:DNA binding"/>
    <property type="evidence" value="ECO:0007669"/>
    <property type="project" value="UniProtKB-KW"/>
</dbReference>
<dbReference type="CDD" id="cd06170">
    <property type="entry name" value="LuxR_C_like"/>
    <property type="match status" value="1"/>
</dbReference>
<evidence type="ECO:0000256" key="2">
    <source>
        <dbReference type="ARBA" id="ARBA00023125"/>
    </source>
</evidence>
<evidence type="ECO:0000256" key="1">
    <source>
        <dbReference type="ARBA" id="ARBA00023015"/>
    </source>
</evidence>
<feature type="transmembrane region" description="Helical" evidence="4">
    <location>
        <begin position="339"/>
        <end position="356"/>
    </location>
</feature>
<keyword evidence="4" id="KW-1133">Transmembrane helix</keyword>
<feature type="transmembrane region" description="Helical" evidence="4">
    <location>
        <begin position="362"/>
        <end position="384"/>
    </location>
</feature>
<keyword evidence="2" id="KW-0238">DNA-binding</keyword>
<proteinExistence type="predicted"/>